<organism evidence="1 2">
    <name type="scientific">Acinetobacter stercoris</name>
    <dbReference type="NCBI Taxonomy" id="2126983"/>
    <lineage>
        <taxon>Bacteria</taxon>
        <taxon>Pseudomonadati</taxon>
        <taxon>Pseudomonadota</taxon>
        <taxon>Gammaproteobacteria</taxon>
        <taxon>Moraxellales</taxon>
        <taxon>Moraxellaceae</taxon>
        <taxon>Acinetobacter</taxon>
    </lineage>
</organism>
<evidence type="ECO:0000313" key="1">
    <source>
        <dbReference type="EMBL" id="SPL70895.1"/>
    </source>
</evidence>
<sequence>MSNIISQLPADFATLEPFVAKWALGTGKQRHEARLDSTKAELQTFYDAILPEMRKLLAALDQYALGTLPEELHKLYWLSLSFAEVAPHIELYKGSVGVPYAFAEKRFIYETGNVVNV</sequence>
<dbReference type="RefSeq" id="WP_121974345.1">
    <property type="nucleotide sequence ID" value="NZ_OOGT01000089.1"/>
</dbReference>
<accession>A0A2U3MZT2</accession>
<dbReference type="Proteomes" id="UP000245974">
    <property type="component" value="Unassembled WGS sequence"/>
</dbReference>
<dbReference type="OrthoDB" id="6690820at2"/>
<evidence type="ECO:0000313" key="2">
    <source>
        <dbReference type="Proteomes" id="UP000245974"/>
    </source>
</evidence>
<dbReference type="AlphaFoldDB" id="A0A2U3MZT2"/>
<proteinExistence type="predicted"/>
<keyword evidence="2" id="KW-1185">Reference proteome</keyword>
<name>A0A2U3MZT2_9GAMM</name>
<reference evidence="2" key="1">
    <citation type="submission" date="2018-03" db="EMBL/GenBank/DDBJ databases">
        <authorList>
            <person name="Blom J."/>
        </authorList>
    </citation>
    <scope>NUCLEOTIDE SEQUENCE [LARGE SCALE GENOMIC DNA]</scope>
    <source>
        <strain evidence="2">KPC-SM-21</strain>
    </source>
</reference>
<dbReference type="EMBL" id="OOGT01000089">
    <property type="protein sequence ID" value="SPL70895.1"/>
    <property type="molecule type" value="Genomic_DNA"/>
</dbReference>
<dbReference type="InParanoid" id="A0A2U3MZT2"/>
<protein>
    <submittedName>
        <fullName evidence="1">Uncharacterized protein</fullName>
    </submittedName>
</protein>
<gene>
    <name evidence="1" type="ORF">KPC_2073</name>
</gene>